<dbReference type="GO" id="GO:0034976">
    <property type="term" value="P:response to endoplasmic reticulum stress"/>
    <property type="evidence" value="ECO:0007669"/>
    <property type="project" value="TreeGrafter"/>
</dbReference>
<gene>
    <name evidence="3" type="ORF">EMWEY_00052310</name>
</gene>
<dbReference type="OrthoDB" id="427280at2759"/>
<reference evidence="3" key="1">
    <citation type="submission" date="2013-10" db="EMBL/GenBank/DDBJ databases">
        <title>Genomic analysis of the causative agents of coccidiosis in chickens.</title>
        <authorList>
            <person name="Reid A.J."/>
            <person name="Blake D."/>
            <person name="Billington K."/>
            <person name="Browne H."/>
            <person name="Dunn M."/>
            <person name="Hung S."/>
            <person name="Kawahara F."/>
            <person name="Miranda-Saavedra D."/>
            <person name="Mourier T."/>
            <person name="Nagra H."/>
            <person name="Otto T.D."/>
            <person name="Rawlings N."/>
            <person name="Sanchez A."/>
            <person name="Sanders M."/>
            <person name="Subramaniam C."/>
            <person name="Tay Y."/>
            <person name="Dear P."/>
            <person name="Doerig C."/>
            <person name="Gruber A."/>
            <person name="Parkinson J."/>
            <person name="Shirley M."/>
            <person name="Wan K.L."/>
            <person name="Berriman M."/>
            <person name="Tomley F."/>
            <person name="Pain A."/>
        </authorList>
    </citation>
    <scope>NUCLEOTIDE SEQUENCE [LARGE SCALE GENOMIC DNA]</scope>
    <source>
        <strain evidence="3">Weybridge</strain>
    </source>
</reference>
<dbReference type="GO" id="GO:0006457">
    <property type="term" value="P:protein folding"/>
    <property type="evidence" value="ECO:0007669"/>
    <property type="project" value="TreeGrafter"/>
</dbReference>
<dbReference type="PANTHER" id="PTHR18929">
    <property type="entry name" value="PROTEIN DISULFIDE ISOMERASE"/>
    <property type="match status" value="1"/>
</dbReference>
<dbReference type="PANTHER" id="PTHR18929:SF240">
    <property type="entry name" value="PROTEIN DISULFIDE-ISOMERASE"/>
    <property type="match status" value="1"/>
</dbReference>
<dbReference type="Proteomes" id="UP000030763">
    <property type="component" value="Unassembled WGS sequence"/>
</dbReference>
<dbReference type="VEuPathDB" id="ToxoDB:EMWEY_00052310"/>
<dbReference type="Gene3D" id="3.40.30.10">
    <property type="entry name" value="Glutaredoxin"/>
    <property type="match status" value="2"/>
</dbReference>
<dbReference type="OMA" id="PWCERCQ"/>
<dbReference type="SUPFAM" id="SSF52833">
    <property type="entry name" value="Thioredoxin-like"/>
    <property type="match status" value="1"/>
</dbReference>
<proteinExistence type="inferred from homology"/>
<feature type="chain" id="PRO_5004674855" evidence="2">
    <location>
        <begin position="21"/>
        <end position="547"/>
    </location>
</feature>
<dbReference type="EMBL" id="HG718887">
    <property type="protein sequence ID" value="CDJ56324.1"/>
    <property type="molecule type" value="Genomic_DNA"/>
</dbReference>
<feature type="signal peptide" evidence="2">
    <location>
        <begin position="1"/>
        <end position="20"/>
    </location>
</feature>
<evidence type="ECO:0000313" key="3">
    <source>
        <dbReference type="EMBL" id="CDJ56324.1"/>
    </source>
</evidence>
<organism evidence="3 4">
    <name type="scientific">Eimeria maxima</name>
    <name type="common">Coccidian parasite</name>
    <dbReference type="NCBI Taxonomy" id="5804"/>
    <lineage>
        <taxon>Eukaryota</taxon>
        <taxon>Sar</taxon>
        <taxon>Alveolata</taxon>
        <taxon>Apicomplexa</taxon>
        <taxon>Conoidasida</taxon>
        <taxon>Coccidia</taxon>
        <taxon>Eucoccidiorida</taxon>
        <taxon>Eimeriorina</taxon>
        <taxon>Eimeriidae</taxon>
        <taxon>Eimeria</taxon>
    </lineage>
</organism>
<evidence type="ECO:0000256" key="2">
    <source>
        <dbReference type="SAM" id="SignalP"/>
    </source>
</evidence>
<name>U6M1J0_EIMMA</name>
<dbReference type="InterPro" id="IPR036249">
    <property type="entry name" value="Thioredoxin-like_sf"/>
</dbReference>
<dbReference type="RefSeq" id="XP_013332974.1">
    <property type="nucleotide sequence ID" value="XM_013477520.1"/>
</dbReference>
<dbReference type="GO" id="GO:0005783">
    <property type="term" value="C:endoplasmic reticulum"/>
    <property type="evidence" value="ECO:0007669"/>
    <property type="project" value="TreeGrafter"/>
</dbReference>
<dbReference type="AlphaFoldDB" id="U6M1J0"/>
<protein>
    <submittedName>
        <fullName evidence="3">Thioredoxin domain-containing protein, putative</fullName>
    </submittedName>
</protein>
<keyword evidence="4" id="KW-1185">Reference proteome</keyword>
<dbReference type="GeneID" id="25339217"/>
<sequence>MTRLFPLLLHLAAAAATGEAAAATAAANTAAANAANAAAAAAANEPHSVRTPEQQSCPANSLKEEFSYLSNPPSDAAAAAAPAAAAANAANAAAAAAPAAAAPEAAAPASAPEAAAAPETAAEAAPAADAAAADAAAETAAAAAAAAGEIDIDESSDYVELTEEALQIALQKRPTALVLLADSRCTDTSGVSVVASTGRSGIRQGEKRDCDIFLRYQQNIPKPAAAAAATAAAAAAAAEKEKEEQEQDYLSLFFPDNATEEEIKLQIIKLAYPPSLRATSKKLLDELLFEFPTSLVRLFPSPGDVTPVPAGVLAAATRLPIIDVDDPDVASSFNVKPPSQLLLRPKGFRQEFAMDGDEEQMRLTRALEEEPKPIVVLNTLNAPSIFTELRPVVFFFGGSEPAIAEETAFMDAAGAWDKSVLFCLSSSPSILRKRAFSYLGIKEEYYPQVIIVRHLNDPKKTQKFICPNSSTKEEILHCLTLFKEKKLSPYYKSEKPPKVQKGPVYDLVASRYKSVVLESNKDVLLLVYSPYCPHSAAFMPVFEEVSS</sequence>
<evidence type="ECO:0000313" key="4">
    <source>
        <dbReference type="Proteomes" id="UP000030763"/>
    </source>
</evidence>
<dbReference type="GO" id="GO:0003756">
    <property type="term" value="F:protein disulfide isomerase activity"/>
    <property type="evidence" value="ECO:0007669"/>
    <property type="project" value="TreeGrafter"/>
</dbReference>
<accession>U6M1J0</accession>
<reference evidence="3" key="2">
    <citation type="submission" date="2013-10" db="EMBL/GenBank/DDBJ databases">
        <authorList>
            <person name="Aslett M."/>
        </authorList>
    </citation>
    <scope>NUCLEOTIDE SEQUENCE [LARGE SCALE GENOMIC DNA]</scope>
    <source>
        <strain evidence="3">Weybridge</strain>
    </source>
</reference>
<evidence type="ECO:0000256" key="1">
    <source>
        <dbReference type="ARBA" id="ARBA00006347"/>
    </source>
</evidence>
<keyword evidence="2" id="KW-0732">Signal</keyword>
<comment type="similarity">
    <text evidence="1">Belongs to the protein disulfide isomerase family.</text>
</comment>